<organism evidence="1 2">
    <name type="scientific">Candidatus Marinarcus aquaticus</name>
    <dbReference type="NCBI Taxonomy" id="2044504"/>
    <lineage>
        <taxon>Bacteria</taxon>
        <taxon>Pseudomonadati</taxon>
        <taxon>Campylobacterota</taxon>
        <taxon>Epsilonproteobacteria</taxon>
        <taxon>Campylobacterales</taxon>
        <taxon>Arcobacteraceae</taxon>
        <taxon>Candidatus Marinarcus</taxon>
    </lineage>
</organism>
<protein>
    <recommendedName>
        <fullName evidence="3">Flagellar hook-associated protein 3</fullName>
    </recommendedName>
</protein>
<dbReference type="AlphaFoldDB" id="A0A4Q0XRZ9"/>
<accession>A0A4Q0XRZ9</accession>
<dbReference type="InterPro" id="IPR001492">
    <property type="entry name" value="Flagellin"/>
</dbReference>
<name>A0A4Q0XRZ9_9BACT</name>
<dbReference type="Proteomes" id="UP000290657">
    <property type="component" value="Unassembled WGS sequence"/>
</dbReference>
<gene>
    <name evidence="1" type="ORF">CRV04_09525</name>
</gene>
<dbReference type="RefSeq" id="WP_128996616.1">
    <property type="nucleotide sequence ID" value="NZ_PDKN01000006.1"/>
</dbReference>
<evidence type="ECO:0000313" key="2">
    <source>
        <dbReference type="Proteomes" id="UP000290657"/>
    </source>
</evidence>
<dbReference type="GO" id="GO:0009288">
    <property type="term" value="C:bacterial-type flagellum"/>
    <property type="evidence" value="ECO:0007669"/>
    <property type="project" value="InterPro"/>
</dbReference>
<dbReference type="PANTHER" id="PTHR42792">
    <property type="entry name" value="FLAGELLIN"/>
    <property type="match status" value="1"/>
</dbReference>
<dbReference type="EMBL" id="PDKN01000006">
    <property type="protein sequence ID" value="RXJ56273.1"/>
    <property type="molecule type" value="Genomic_DNA"/>
</dbReference>
<evidence type="ECO:0000313" key="1">
    <source>
        <dbReference type="EMBL" id="RXJ56273.1"/>
    </source>
</evidence>
<proteinExistence type="predicted"/>
<dbReference type="GO" id="GO:0005198">
    <property type="term" value="F:structural molecule activity"/>
    <property type="evidence" value="ECO:0007669"/>
    <property type="project" value="InterPro"/>
</dbReference>
<dbReference type="OrthoDB" id="9758307at2"/>
<reference evidence="1 2" key="1">
    <citation type="submission" date="2017-10" db="EMBL/GenBank/DDBJ databases">
        <title>Genomics of the genus Arcobacter.</title>
        <authorList>
            <person name="Perez-Cataluna A."/>
            <person name="Figueras M.J."/>
        </authorList>
    </citation>
    <scope>NUCLEOTIDE SEQUENCE [LARGE SCALE GENOMIC DNA]</scope>
    <source>
        <strain evidence="1 2">CECT 8987</strain>
    </source>
</reference>
<comment type="caution">
    <text evidence="1">The sequence shown here is derived from an EMBL/GenBank/DDBJ whole genome shotgun (WGS) entry which is preliminary data.</text>
</comment>
<dbReference type="SUPFAM" id="SSF64518">
    <property type="entry name" value="Phase 1 flagellin"/>
    <property type="match status" value="1"/>
</dbReference>
<dbReference type="PANTHER" id="PTHR42792:SF1">
    <property type="entry name" value="FLAGELLAR HOOK-ASSOCIATED PROTEIN 3"/>
    <property type="match status" value="1"/>
</dbReference>
<sequence>MINITDQMLFRLGNLNKENMRISYQQSSQKILQNGSDDSAIFSKQLYFEDKIRVYEGIQDQVKRSMTMNDSIDSTLANVKEDLRTIKSSMLKTLNAGMQQSDKKSVATEIQGIRDNFFTWANLEINNEYLFAGSDSTTQPFVKDASGRIVYQGDAVLKQVPVEPNSYRDRGTTGYDAFMYTSDTAKQGESIDFLASEKIIDNAGNTWDFPESINAGEKLDFFATDTITDNNGTTWTLNPLSSTLEDGNGGSIEVVKLNGGYQFKDKLSDGFQDGLGASVTSFTATSATAPALEIRQYDRYGNLTGKVLGVTEIDNGDGIVDGGDDTGLLEPKYRTANVTDPDMIINAKHNIFNDLDDIITTLNGYSLVDGVTPITETEQNDIIRAALDKMTAAFDAVNIAHSEVGSRNKIIKDASVNISAKITNFNILSIENGASDTTKLAMEAKQLELTYAALYSTISRMNDLSLVNFLR</sequence>
<evidence type="ECO:0008006" key="3">
    <source>
        <dbReference type="Google" id="ProtNLM"/>
    </source>
</evidence>
<keyword evidence="2" id="KW-1185">Reference proteome</keyword>
<dbReference type="Gene3D" id="1.20.1330.10">
    <property type="entry name" value="f41 fragment of flagellin, N-terminal domain"/>
    <property type="match status" value="1"/>
</dbReference>